<dbReference type="EMBL" id="JACJQH010000063">
    <property type="protein sequence ID" value="MBD2199624.1"/>
    <property type="molecule type" value="Genomic_DNA"/>
</dbReference>
<keyword evidence="1" id="KW-0472">Membrane</keyword>
<evidence type="ECO:0000256" key="1">
    <source>
        <dbReference type="SAM" id="Phobius"/>
    </source>
</evidence>
<feature type="transmembrane region" description="Helical" evidence="1">
    <location>
        <begin position="20"/>
        <end position="41"/>
    </location>
</feature>
<keyword evidence="3" id="KW-1185">Reference proteome</keyword>
<name>A0ABR8AIP0_9CYAN</name>
<dbReference type="InterPro" id="IPR010004">
    <property type="entry name" value="Uncharacterised_Ycf66"/>
</dbReference>
<proteinExistence type="predicted"/>
<feature type="transmembrane region" description="Helical" evidence="1">
    <location>
        <begin position="82"/>
        <end position="100"/>
    </location>
</feature>
<keyword evidence="1" id="KW-1133">Transmembrane helix</keyword>
<protein>
    <recommendedName>
        <fullName evidence="4">Ycf66 family protein</fullName>
    </recommendedName>
</protein>
<dbReference type="Proteomes" id="UP000658514">
    <property type="component" value="Unassembled WGS sequence"/>
</dbReference>
<evidence type="ECO:0000313" key="2">
    <source>
        <dbReference type="EMBL" id="MBD2199624.1"/>
    </source>
</evidence>
<sequence length="112" mass="12923">MPINNLILMQVNFGLNIASLLGIIYILFGIFYMLFMVTLLFRRASSLNGIAFVIYLLQALLVPSVMLLVGFIFVFQGWRLDPILQFAQFLLTILILYFCIKDLLVNEISRNR</sequence>
<dbReference type="RefSeq" id="WP_190549198.1">
    <property type="nucleotide sequence ID" value="NZ_CAWPNO010000099.1"/>
</dbReference>
<evidence type="ECO:0000313" key="3">
    <source>
        <dbReference type="Proteomes" id="UP000658514"/>
    </source>
</evidence>
<organism evidence="2 3">
    <name type="scientific">Calothrix parietina FACHB-288</name>
    <dbReference type="NCBI Taxonomy" id="2692896"/>
    <lineage>
        <taxon>Bacteria</taxon>
        <taxon>Bacillati</taxon>
        <taxon>Cyanobacteriota</taxon>
        <taxon>Cyanophyceae</taxon>
        <taxon>Nostocales</taxon>
        <taxon>Calotrichaceae</taxon>
        <taxon>Calothrix</taxon>
    </lineage>
</organism>
<keyword evidence="1" id="KW-0812">Transmembrane</keyword>
<accession>A0ABR8AIP0</accession>
<feature type="transmembrane region" description="Helical" evidence="1">
    <location>
        <begin position="53"/>
        <end position="76"/>
    </location>
</feature>
<evidence type="ECO:0008006" key="4">
    <source>
        <dbReference type="Google" id="ProtNLM"/>
    </source>
</evidence>
<dbReference type="Pfam" id="PF07444">
    <property type="entry name" value="Ycf66_N"/>
    <property type="match status" value="1"/>
</dbReference>
<comment type="caution">
    <text evidence="2">The sequence shown here is derived from an EMBL/GenBank/DDBJ whole genome shotgun (WGS) entry which is preliminary data.</text>
</comment>
<reference evidence="2 3" key="1">
    <citation type="journal article" date="2020" name="ISME J.">
        <title>Comparative genomics reveals insights into cyanobacterial evolution and habitat adaptation.</title>
        <authorList>
            <person name="Chen M.Y."/>
            <person name="Teng W.K."/>
            <person name="Zhao L."/>
            <person name="Hu C.X."/>
            <person name="Zhou Y.K."/>
            <person name="Han B.P."/>
            <person name="Song L.R."/>
            <person name="Shu W.S."/>
        </authorList>
    </citation>
    <scope>NUCLEOTIDE SEQUENCE [LARGE SCALE GENOMIC DNA]</scope>
    <source>
        <strain evidence="2 3">FACHB-288</strain>
    </source>
</reference>
<gene>
    <name evidence="2" type="ORF">H6G24_29815</name>
</gene>